<dbReference type="EMBL" id="JABSTV010001253">
    <property type="protein sequence ID" value="KAH7943020.1"/>
    <property type="molecule type" value="Genomic_DNA"/>
</dbReference>
<keyword evidence="5" id="KW-1185">Reference proteome</keyword>
<dbReference type="Pfam" id="PF13384">
    <property type="entry name" value="HTH_23"/>
    <property type="match status" value="1"/>
</dbReference>
<dbReference type="InterPro" id="IPR036397">
    <property type="entry name" value="RNaseH_sf"/>
</dbReference>
<dbReference type="InterPro" id="IPR052338">
    <property type="entry name" value="Transposase_5"/>
</dbReference>
<name>A0A9D4PHC5_RHISA</name>
<protein>
    <recommendedName>
        <fullName evidence="3">Transposase Tc1-like domain-containing protein</fullName>
    </recommendedName>
</protein>
<dbReference type="GO" id="GO:0005634">
    <property type="term" value="C:nucleus"/>
    <property type="evidence" value="ECO:0007669"/>
    <property type="project" value="UniProtKB-SubCell"/>
</dbReference>
<evidence type="ECO:0000313" key="4">
    <source>
        <dbReference type="EMBL" id="KAH7943020.1"/>
    </source>
</evidence>
<dbReference type="Gene3D" id="3.30.420.10">
    <property type="entry name" value="Ribonuclease H-like superfamily/Ribonuclease H"/>
    <property type="match status" value="1"/>
</dbReference>
<organism evidence="4 5">
    <name type="scientific">Rhipicephalus sanguineus</name>
    <name type="common">Brown dog tick</name>
    <name type="synonym">Ixodes sanguineus</name>
    <dbReference type="NCBI Taxonomy" id="34632"/>
    <lineage>
        <taxon>Eukaryota</taxon>
        <taxon>Metazoa</taxon>
        <taxon>Ecdysozoa</taxon>
        <taxon>Arthropoda</taxon>
        <taxon>Chelicerata</taxon>
        <taxon>Arachnida</taxon>
        <taxon>Acari</taxon>
        <taxon>Parasitiformes</taxon>
        <taxon>Ixodida</taxon>
        <taxon>Ixodoidea</taxon>
        <taxon>Ixodidae</taxon>
        <taxon>Rhipicephalinae</taxon>
        <taxon>Rhipicephalus</taxon>
        <taxon>Rhipicephalus</taxon>
    </lineage>
</organism>
<dbReference type="InterPro" id="IPR009057">
    <property type="entry name" value="Homeodomain-like_sf"/>
</dbReference>
<proteinExistence type="predicted"/>
<evidence type="ECO:0000256" key="1">
    <source>
        <dbReference type="ARBA" id="ARBA00004123"/>
    </source>
</evidence>
<feature type="compositionally biased region" description="Basic and acidic residues" evidence="2">
    <location>
        <begin position="233"/>
        <end position="248"/>
    </location>
</feature>
<dbReference type="GO" id="GO:0015074">
    <property type="term" value="P:DNA integration"/>
    <property type="evidence" value="ECO:0007669"/>
    <property type="project" value="InterPro"/>
</dbReference>
<dbReference type="SUPFAM" id="SSF46689">
    <property type="entry name" value="Homeodomain-like"/>
    <property type="match status" value="1"/>
</dbReference>
<dbReference type="InterPro" id="IPR036388">
    <property type="entry name" value="WH-like_DNA-bd_sf"/>
</dbReference>
<dbReference type="Proteomes" id="UP000821837">
    <property type="component" value="Unassembled WGS sequence"/>
</dbReference>
<dbReference type="InterPro" id="IPR002492">
    <property type="entry name" value="Transposase_Tc1-like"/>
</dbReference>
<evidence type="ECO:0000313" key="5">
    <source>
        <dbReference type="Proteomes" id="UP000821837"/>
    </source>
</evidence>
<gene>
    <name evidence="4" type="ORF">HPB52_004003</name>
</gene>
<reference evidence="4" key="2">
    <citation type="submission" date="2021-09" db="EMBL/GenBank/DDBJ databases">
        <authorList>
            <person name="Jia N."/>
            <person name="Wang J."/>
            <person name="Shi W."/>
            <person name="Du L."/>
            <person name="Sun Y."/>
            <person name="Zhan W."/>
            <person name="Jiang J."/>
            <person name="Wang Q."/>
            <person name="Zhang B."/>
            <person name="Ji P."/>
            <person name="Sakyi L.B."/>
            <person name="Cui X."/>
            <person name="Yuan T."/>
            <person name="Jiang B."/>
            <person name="Yang W."/>
            <person name="Lam T.T.-Y."/>
            <person name="Chang Q."/>
            <person name="Ding S."/>
            <person name="Wang X."/>
            <person name="Zhu J."/>
            <person name="Ruan X."/>
            <person name="Zhao L."/>
            <person name="Wei J."/>
            <person name="Que T."/>
            <person name="Du C."/>
            <person name="Cheng J."/>
            <person name="Dai P."/>
            <person name="Han X."/>
            <person name="Huang E."/>
            <person name="Gao Y."/>
            <person name="Liu J."/>
            <person name="Shao H."/>
            <person name="Ye R."/>
            <person name="Li L."/>
            <person name="Wei W."/>
            <person name="Wang X."/>
            <person name="Wang C."/>
            <person name="Huo Q."/>
            <person name="Li W."/>
            <person name="Guo W."/>
            <person name="Chen H."/>
            <person name="Chen S."/>
            <person name="Zhou L."/>
            <person name="Zhou L."/>
            <person name="Ni X."/>
            <person name="Tian J."/>
            <person name="Zhou Y."/>
            <person name="Sheng Y."/>
            <person name="Liu T."/>
            <person name="Pan Y."/>
            <person name="Xia L."/>
            <person name="Li J."/>
            <person name="Zhao F."/>
            <person name="Cao W."/>
        </authorList>
    </citation>
    <scope>NUCLEOTIDE SEQUENCE</scope>
    <source>
        <strain evidence="4">Rsan-2018</strain>
        <tissue evidence="4">Larvae</tissue>
    </source>
</reference>
<dbReference type="PANTHER" id="PTHR23022:SF134">
    <property type="entry name" value="TRANSPOSABLE ELEMENT TC1 TRANSPOSASE"/>
    <property type="match status" value="1"/>
</dbReference>
<sequence length="260" mass="29763">MARVPEDERLRIVELYTKEYSQRAVAAMVKRPLKTVNRIIQAFRDENRIKDAPRKPRPRVTTQEDDMNIVAYVADNPRASVSEIRQCFQLTASKTTVKRRLAEAGLKSRMAVQKPLLTNVNKSKRLSFTQRHEAWSPDDWGRVVFSDECTFTTKWDQRARRVAASGRTVVSVWGCITRDGLGPLVRIQGAFTADKYRNILDTVGLPHITSHITPQHDCIFQHDRSPVHTAKKPQGEHRGMNRAAEKRTRYPAHGKRRGGK</sequence>
<dbReference type="GO" id="GO:0003677">
    <property type="term" value="F:DNA binding"/>
    <property type="evidence" value="ECO:0007669"/>
    <property type="project" value="InterPro"/>
</dbReference>
<accession>A0A9D4PHC5</accession>
<dbReference type="PANTHER" id="PTHR23022">
    <property type="entry name" value="TRANSPOSABLE ELEMENT-RELATED"/>
    <property type="match status" value="1"/>
</dbReference>
<evidence type="ECO:0000259" key="3">
    <source>
        <dbReference type="Pfam" id="PF01498"/>
    </source>
</evidence>
<dbReference type="AlphaFoldDB" id="A0A9D4PHC5"/>
<comment type="subcellular location">
    <subcellularLocation>
        <location evidence="1">Nucleus</location>
    </subcellularLocation>
</comment>
<dbReference type="GO" id="GO:0006313">
    <property type="term" value="P:DNA transposition"/>
    <property type="evidence" value="ECO:0007669"/>
    <property type="project" value="InterPro"/>
</dbReference>
<evidence type="ECO:0000256" key="2">
    <source>
        <dbReference type="SAM" id="MobiDB-lite"/>
    </source>
</evidence>
<feature type="domain" description="Transposase Tc1-like" evidence="3">
    <location>
        <begin position="68"/>
        <end position="132"/>
    </location>
</feature>
<feature type="region of interest" description="Disordered" evidence="2">
    <location>
        <begin position="226"/>
        <end position="260"/>
    </location>
</feature>
<comment type="caution">
    <text evidence="4">The sequence shown here is derived from an EMBL/GenBank/DDBJ whole genome shotgun (WGS) entry which is preliminary data.</text>
</comment>
<dbReference type="Pfam" id="PF01498">
    <property type="entry name" value="HTH_Tnp_Tc3_2"/>
    <property type="match status" value="1"/>
</dbReference>
<reference evidence="4" key="1">
    <citation type="journal article" date="2020" name="Cell">
        <title>Large-Scale Comparative Analyses of Tick Genomes Elucidate Their Genetic Diversity and Vector Capacities.</title>
        <authorList>
            <consortium name="Tick Genome and Microbiome Consortium (TIGMIC)"/>
            <person name="Jia N."/>
            <person name="Wang J."/>
            <person name="Shi W."/>
            <person name="Du L."/>
            <person name="Sun Y."/>
            <person name="Zhan W."/>
            <person name="Jiang J.F."/>
            <person name="Wang Q."/>
            <person name="Zhang B."/>
            <person name="Ji P."/>
            <person name="Bell-Sakyi L."/>
            <person name="Cui X.M."/>
            <person name="Yuan T.T."/>
            <person name="Jiang B.G."/>
            <person name="Yang W.F."/>
            <person name="Lam T.T."/>
            <person name="Chang Q.C."/>
            <person name="Ding S.J."/>
            <person name="Wang X.J."/>
            <person name="Zhu J.G."/>
            <person name="Ruan X.D."/>
            <person name="Zhao L."/>
            <person name="Wei J.T."/>
            <person name="Ye R.Z."/>
            <person name="Que T.C."/>
            <person name="Du C.H."/>
            <person name="Zhou Y.H."/>
            <person name="Cheng J.X."/>
            <person name="Dai P.F."/>
            <person name="Guo W.B."/>
            <person name="Han X.H."/>
            <person name="Huang E.J."/>
            <person name="Li L.F."/>
            <person name="Wei W."/>
            <person name="Gao Y.C."/>
            <person name="Liu J.Z."/>
            <person name="Shao H.Z."/>
            <person name="Wang X."/>
            <person name="Wang C.C."/>
            <person name="Yang T.C."/>
            <person name="Huo Q.B."/>
            <person name="Li W."/>
            <person name="Chen H.Y."/>
            <person name="Chen S.E."/>
            <person name="Zhou L.G."/>
            <person name="Ni X.B."/>
            <person name="Tian J.H."/>
            <person name="Sheng Y."/>
            <person name="Liu T."/>
            <person name="Pan Y.S."/>
            <person name="Xia L.Y."/>
            <person name="Li J."/>
            <person name="Zhao F."/>
            <person name="Cao W.C."/>
        </authorList>
    </citation>
    <scope>NUCLEOTIDE SEQUENCE</scope>
    <source>
        <strain evidence="4">Rsan-2018</strain>
    </source>
</reference>
<dbReference type="Gene3D" id="1.10.10.10">
    <property type="entry name" value="Winged helix-like DNA-binding domain superfamily/Winged helix DNA-binding domain"/>
    <property type="match status" value="1"/>
</dbReference>
<feature type="compositionally biased region" description="Basic residues" evidence="2">
    <location>
        <begin position="249"/>
        <end position="260"/>
    </location>
</feature>
<dbReference type="VEuPathDB" id="VectorBase:RSAN_039730"/>